<name>A0A7R9LCG8_9ACAR</name>
<sequence length="68" mass="8091">LQSHPFIIRDGNQYEGYVIDVLNAMRNISDLNYYLTDSKDSTTYSREMDPMFHLIRELWSNLVYLVNT</sequence>
<gene>
    <name evidence="1" type="ORF">OSB1V03_LOCUS17230</name>
</gene>
<feature type="non-terminal residue" evidence="1">
    <location>
        <position position="1"/>
    </location>
</feature>
<evidence type="ECO:0000313" key="1">
    <source>
        <dbReference type="EMBL" id="CAD7638082.1"/>
    </source>
</evidence>
<proteinExistence type="predicted"/>
<accession>A0A7R9LCG8</accession>
<protein>
    <submittedName>
        <fullName evidence="1">Uncharacterized protein</fullName>
    </submittedName>
</protein>
<dbReference type="Proteomes" id="UP000759131">
    <property type="component" value="Unassembled WGS sequence"/>
</dbReference>
<dbReference type="EMBL" id="CAJPIZ010020392">
    <property type="protein sequence ID" value="CAG2117277.1"/>
    <property type="molecule type" value="Genomic_DNA"/>
</dbReference>
<reference evidence="1" key="1">
    <citation type="submission" date="2020-11" db="EMBL/GenBank/DDBJ databases">
        <authorList>
            <person name="Tran Van P."/>
        </authorList>
    </citation>
    <scope>NUCLEOTIDE SEQUENCE</scope>
</reference>
<dbReference type="AlphaFoldDB" id="A0A7R9LCG8"/>
<organism evidence="1">
    <name type="scientific">Medioppia subpectinata</name>
    <dbReference type="NCBI Taxonomy" id="1979941"/>
    <lineage>
        <taxon>Eukaryota</taxon>
        <taxon>Metazoa</taxon>
        <taxon>Ecdysozoa</taxon>
        <taxon>Arthropoda</taxon>
        <taxon>Chelicerata</taxon>
        <taxon>Arachnida</taxon>
        <taxon>Acari</taxon>
        <taxon>Acariformes</taxon>
        <taxon>Sarcoptiformes</taxon>
        <taxon>Oribatida</taxon>
        <taxon>Brachypylina</taxon>
        <taxon>Oppioidea</taxon>
        <taxon>Oppiidae</taxon>
        <taxon>Medioppia</taxon>
    </lineage>
</organism>
<dbReference type="EMBL" id="OC874967">
    <property type="protein sequence ID" value="CAD7638082.1"/>
    <property type="molecule type" value="Genomic_DNA"/>
</dbReference>
<keyword evidence="2" id="KW-1185">Reference proteome</keyword>
<evidence type="ECO:0000313" key="2">
    <source>
        <dbReference type="Proteomes" id="UP000759131"/>
    </source>
</evidence>